<organism evidence="17 18">
    <name type="scientific">Usitatibacter palustris</name>
    <dbReference type="NCBI Taxonomy" id="2732487"/>
    <lineage>
        <taxon>Bacteria</taxon>
        <taxon>Pseudomonadati</taxon>
        <taxon>Pseudomonadota</taxon>
        <taxon>Betaproteobacteria</taxon>
        <taxon>Nitrosomonadales</taxon>
        <taxon>Usitatibacteraceae</taxon>
        <taxon>Usitatibacter</taxon>
    </lineage>
</organism>
<evidence type="ECO:0000256" key="2">
    <source>
        <dbReference type="ARBA" id="ARBA00004651"/>
    </source>
</evidence>
<dbReference type="PANTHER" id="PTHR30074">
    <property type="entry name" value="FORMATE DEHYDROGENASE, NITRATE-INDUCIBLE, CYTOCHROME B556 FDN SUBUNIT"/>
    <property type="match status" value="1"/>
</dbReference>
<evidence type="ECO:0000256" key="4">
    <source>
        <dbReference type="ARBA" id="ARBA00022448"/>
    </source>
</evidence>
<evidence type="ECO:0000256" key="10">
    <source>
        <dbReference type="ARBA" id="ARBA00022989"/>
    </source>
</evidence>
<keyword evidence="12 14" id="KW-0472">Membrane</keyword>
<dbReference type="Pfam" id="PF01292">
    <property type="entry name" value="Ni_hydr_CYTB"/>
    <property type="match status" value="1"/>
</dbReference>
<evidence type="ECO:0000313" key="18">
    <source>
        <dbReference type="Proteomes" id="UP000503096"/>
    </source>
</evidence>
<dbReference type="EMBL" id="CP053073">
    <property type="protein sequence ID" value="QJR15572.1"/>
    <property type="molecule type" value="Genomic_DNA"/>
</dbReference>
<feature type="chain" id="PRO_5026864166" description="Cytochrome b561 bacterial/Ni-hydrogenase domain-containing protein" evidence="15">
    <location>
        <begin position="27"/>
        <end position="363"/>
    </location>
</feature>
<proteinExistence type="inferred from homology"/>
<dbReference type="AlphaFoldDB" id="A0A6M4H887"/>
<dbReference type="RefSeq" id="WP_171162958.1">
    <property type="nucleotide sequence ID" value="NZ_CP053073.1"/>
</dbReference>
<feature type="region of interest" description="Disordered" evidence="13">
    <location>
        <begin position="35"/>
        <end position="67"/>
    </location>
</feature>
<protein>
    <recommendedName>
        <fullName evidence="16">Cytochrome b561 bacterial/Ni-hydrogenase domain-containing protein</fullName>
    </recommendedName>
</protein>
<evidence type="ECO:0000256" key="11">
    <source>
        <dbReference type="ARBA" id="ARBA00023004"/>
    </source>
</evidence>
<evidence type="ECO:0000256" key="8">
    <source>
        <dbReference type="ARBA" id="ARBA00022723"/>
    </source>
</evidence>
<keyword evidence="18" id="KW-1185">Reference proteome</keyword>
<feature type="transmembrane region" description="Helical" evidence="14">
    <location>
        <begin position="287"/>
        <end position="309"/>
    </location>
</feature>
<dbReference type="GO" id="GO:0009326">
    <property type="term" value="C:formate dehydrogenase complex"/>
    <property type="evidence" value="ECO:0007669"/>
    <property type="project" value="InterPro"/>
</dbReference>
<comment type="similarity">
    <text evidence="3">Belongs to the formate dehydrogenase gamma subunit family.</text>
</comment>
<keyword evidence="4" id="KW-0813">Transport</keyword>
<dbReference type="Proteomes" id="UP000503096">
    <property type="component" value="Chromosome"/>
</dbReference>
<keyword evidence="15" id="KW-0732">Signal</keyword>
<dbReference type="NCBIfam" id="TIGR01583">
    <property type="entry name" value="formate-DH-gamm"/>
    <property type="match status" value="1"/>
</dbReference>
<dbReference type="GO" id="GO:0036397">
    <property type="term" value="F:formate dehydrogenase (quinone) activity"/>
    <property type="evidence" value="ECO:0007669"/>
    <property type="project" value="TreeGrafter"/>
</dbReference>
<evidence type="ECO:0000256" key="5">
    <source>
        <dbReference type="ARBA" id="ARBA00022475"/>
    </source>
</evidence>
<keyword evidence="7 14" id="KW-0812">Transmembrane</keyword>
<evidence type="ECO:0000256" key="3">
    <source>
        <dbReference type="ARBA" id="ARBA00010747"/>
    </source>
</evidence>
<keyword evidence="11" id="KW-0408">Iron</keyword>
<dbReference type="Gene3D" id="1.20.950.20">
    <property type="entry name" value="Transmembrane di-heme cytochromes, Chain C"/>
    <property type="match status" value="1"/>
</dbReference>
<evidence type="ECO:0000256" key="14">
    <source>
        <dbReference type="SAM" id="Phobius"/>
    </source>
</evidence>
<keyword evidence="8" id="KW-0479">Metal-binding</keyword>
<evidence type="ECO:0000259" key="16">
    <source>
        <dbReference type="Pfam" id="PF01292"/>
    </source>
</evidence>
<dbReference type="GO" id="GO:0009061">
    <property type="term" value="P:anaerobic respiration"/>
    <property type="evidence" value="ECO:0007669"/>
    <property type="project" value="TreeGrafter"/>
</dbReference>
<dbReference type="GO" id="GO:0015944">
    <property type="term" value="P:formate oxidation"/>
    <property type="evidence" value="ECO:0007669"/>
    <property type="project" value="UniProtKB-ARBA"/>
</dbReference>
<dbReference type="GO" id="GO:0005886">
    <property type="term" value="C:plasma membrane"/>
    <property type="evidence" value="ECO:0007669"/>
    <property type="project" value="UniProtKB-SubCell"/>
</dbReference>
<feature type="transmembrane region" description="Helical" evidence="14">
    <location>
        <begin position="197"/>
        <end position="217"/>
    </location>
</feature>
<keyword evidence="10 14" id="KW-1133">Transmembrane helix</keyword>
<dbReference type="InterPro" id="IPR051817">
    <property type="entry name" value="FDH_cytochrome_b556_subunit"/>
</dbReference>
<dbReference type="InterPro" id="IPR016174">
    <property type="entry name" value="Di-haem_cyt_TM"/>
</dbReference>
<evidence type="ECO:0000256" key="13">
    <source>
        <dbReference type="SAM" id="MobiDB-lite"/>
    </source>
</evidence>
<feature type="signal peptide" evidence="15">
    <location>
        <begin position="1"/>
        <end position="26"/>
    </location>
</feature>
<dbReference type="GO" id="GO:0009055">
    <property type="term" value="F:electron transfer activity"/>
    <property type="evidence" value="ECO:0007669"/>
    <property type="project" value="InterPro"/>
</dbReference>
<evidence type="ECO:0000256" key="15">
    <source>
        <dbReference type="SAM" id="SignalP"/>
    </source>
</evidence>
<evidence type="ECO:0000256" key="9">
    <source>
        <dbReference type="ARBA" id="ARBA00022982"/>
    </source>
</evidence>
<gene>
    <name evidence="17" type="ORF">DSM104440_02394</name>
</gene>
<name>A0A6M4H887_9PROT</name>
<dbReference type="GO" id="GO:0008863">
    <property type="term" value="F:formate dehydrogenase (NAD+) activity"/>
    <property type="evidence" value="ECO:0007669"/>
    <property type="project" value="InterPro"/>
</dbReference>
<comment type="cofactor">
    <cofactor evidence="1">
        <name>heme</name>
        <dbReference type="ChEBI" id="CHEBI:30413"/>
    </cofactor>
</comment>
<keyword evidence="5" id="KW-1003">Cell membrane</keyword>
<dbReference type="KEGG" id="upl:DSM104440_02394"/>
<evidence type="ECO:0000256" key="7">
    <source>
        <dbReference type="ARBA" id="ARBA00022692"/>
    </source>
</evidence>
<reference evidence="17 18" key="1">
    <citation type="submission" date="2020-04" db="EMBL/GenBank/DDBJ databases">
        <title>Usitatibacter rugosus gen. nov., sp. nov. and Usitatibacter palustris sp. nov., novel members of Usitatibacteraceae fam. nov. within the order Nitrosomonadales isolated from soil.</title>
        <authorList>
            <person name="Huber K.J."/>
            <person name="Neumann-Schaal M."/>
            <person name="Geppert A."/>
            <person name="Luckner M."/>
            <person name="Wanner G."/>
            <person name="Overmann J."/>
        </authorList>
    </citation>
    <scope>NUCLEOTIDE SEQUENCE [LARGE SCALE GENOMIC DNA]</scope>
    <source>
        <strain evidence="17 18">Swamp67</strain>
    </source>
</reference>
<sequence length="363" mass="39155">MLQSYLGRIGAVVLGACLAMPLVATAQQSAPPAEKAAAPAATAPAPAPAQAAPVPAPGSTATPGWNVPPQWDKVDRAPGYASVPGRETNVLIQGAGHEWRKLRNGPVTFYGGILLLLPFAALLVFYLWKGPIKLHDPLTGRQIERFTNIQRTAHWTMGISFVVLALTGIVILFGKHIILPWLGHAGFAWITIVGKNLHNFVGPLFIFALVVFILLFVHDNLPKAYDLAWFPKFGGMLSGEHVPSGKFNAGEKALFWGLVVVLCLTLSATGLILNFPNWNQGREAMQIANLVHGVAAIFAMAMACFHIYLGTVGMKGAFQAMKTGLVDETWAREHHQYWYEDVKAGNRPEKVIATSAAQPATGD</sequence>
<dbReference type="SUPFAM" id="SSF81342">
    <property type="entry name" value="Transmembrane di-heme cytochromes"/>
    <property type="match status" value="1"/>
</dbReference>
<dbReference type="InterPro" id="IPR011577">
    <property type="entry name" value="Cyt_b561_bac/Ni-Hgenase"/>
</dbReference>
<dbReference type="GO" id="GO:0046872">
    <property type="term" value="F:metal ion binding"/>
    <property type="evidence" value="ECO:0007669"/>
    <property type="project" value="UniProtKB-KW"/>
</dbReference>
<dbReference type="InterPro" id="IPR006471">
    <property type="entry name" value="Formate_DH_gsu"/>
</dbReference>
<feature type="transmembrane region" description="Helical" evidence="14">
    <location>
        <begin position="107"/>
        <end position="128"/>
    </location>
</feature>
<dbReference type="FunFam" id="1.20.950.20:FF:000002">
    <property type="entry name" value="Formate dehydrogenase cytochrome b556 subunit"/>
    <property type="match status" value="1"/>
</dbReference>
<dbReference type="PANTHER" id="PTHR30074:SF6">
    <property type="entry name" value="FORMATE DEHYDROGENASE GAMMA SUBUNIT"/>
    <property type="match status" value="1"/>
</dbReference>
<comment type="subcellular location">
    <subcellularLocation>
        <location evidence="2">Cell membrane</location>
        <topology evidence="2">Multi-pass membrane protein</topology>
    </subcellularLocation>
</comment>
<feature type="compositionally biased region" description="Low complexity" evidence="13">
    <location>
        <begin position="35"/>
        <end position="53"/>
    </location>
</feature>
<feature type="transmembrane region" description="Helical" evidence="14">
    <location>
        <begin position="155"/>
        <end position="177"/>
    </location>
</feature>
<dbReference type="FunCoup" id="A0A6M4H887">
    <property type="interactions" value="222"/>
</dbReference>
<dbReference type="InParanoid" id="A0A6M4H887"/>
<feature type="transmembrane region" description="Helical" evidence="14">
    <location>
        <begin position="253"/>
        <end position="275"/>
    </location>
</feature>
<keyword evidence="9" id="KW-0249">Electron transport</keyword>
<keyword evidence="6" id="KW-0349">Heme</keyword>
<feature type="domain" description="Cytochrome b561 bacterial/Ni-hydrogenase" evidence="16">
    <location>
        <begin position="145"/>
        <end position="324"/>
    </location>
</feature>
<evidence type="ECO:0000256" key="6">
    <source>
        <dbReference type="ARBA" id="ARBA00022617"/>
    </source>
</evidence>
<evidence type="ECO:0000256" key="12">
    <source>
        <dbReference type="ARBA" id="ARBA00023136"/>
    </source>
</evidence>
<accession>A0A6M4H887</accession>
<dbReference type="GO" id="GO:0022904">
    <property type="term" value="P:respiratory electron transport chain"/>
    <property type="evidence" value="ECO:0007669"/>
    <property type="project" value="InterPro"/>
</dbReference>
<evidence type="ECO:0000256" key="1">
    <source>
        <dbReference type="ARBA" id="ARBA00001971"/>
    </source>
</evidence>
<evidence type="ECO:0000313" key="17">
    <source>
        <dbReference type="EMBL" id="QJR15572.1"/>
    </source>
</evidence>